<name>A0A9W6DIG3_9FIRM</name>
<gene>
    <name evidence="1" type="ORF">SH1V18_43590</name>
</gene>
<dbReference type="RefSeq" id="WP_281819206.1">
    <property type="nucleotide sequence ID" value="NZ_BRLB01000022.1"/>
</dbReference>
<dbReference type="Proteomes" id="UP001144256">
    <property type="component" value="Unassembled WGS sequence"/>
</dbReference>
<evidence type="ECO:0000313" key="2">
    <source>
        <dbReference type="Proteomes" id="UP001144256"/>
    </source>
</evidence>
<dbReference type="EMBL" id="BRLB01000022">
    <property type="protein sequence ID" value="GKX31879.1"/>
    <property type="molecule type" value="Genomic_DNA"/>
</dbReference>
<keyword evidence="2" id="KW-1185">Reference proteome</keyword>
<proteinExistence type="predicted"/>
<accession>A0A9W6DIG3</accession>
<comment type="caution">
    <text evidence="1">The sequence shown here is derived from an EMBL/GenBank/DDBJ whole genome shotgun (WGS) entry which is preliminary data.</text>
</comment>
<sequence length="146" mass="17047">MKKYSAFKKILLLIIIILLIIMIFYTSTKKETNYDYIFKGENSDWIVELFINRDTDNQITMVTNFTYKKNLSNLLNKKIILCIKTPYDSTTLTYNYSKLNDIPKKFTSTSISKNSANMLININNSITAHIEINGLLEKFELKPLKK</sequence>
<organism evidence="1 2">
    <name type="scientific">Vallitalea longa</name>
    <dbReference type="NCBI Taxonomy" id="2936439"/>
    <lineage>
        <taxon>Bacteria</taxon>
        <taxon>Bacillati</taxon>
        <taxon>Bacillota</taxon>
        <taxon>Clostridia</taxon>
        <taxon>Lachnospirales</taxon>
        <taxon>Vallitaleaceae</taxon>
        <taxon>Vallitalea</taxon>
    </lineage>
</organism>
<evidence type="ECO:0000313" key="1">
    <source>
        <dbReference type="EMBL" id="GKX31879.1"/>
    </source>
</evidence>
<dbReference type="AlphaFoldDB" id="A0A9W6DIG3"/>
<protein>
    <submittedName>
        <fullName evidence="1">Uncharacterized protein</fullName>
    </submittedName>
</protein>
<reference evidence="1" key="1">
    <citation type="submission" date="2022-06" db="EMBL/GenBank/DDBJ databases">
        <title>Vallitalea longa sp. nov., an anaerobic bacterium isolated from marine sediment.</title>
        <authorList>
            <person name="Hirano S."/>
            <person name="Terahara T."/>
            <person name="Mori K."/>
            <person name="Hamada M."/>
            <person name="Matsumoto R."/>
            <person name="Kobayashi T."/>
        </authorList>
    </citation>
    <scope>NUCLEOTIDE SEQUENCE</scope>
    <source>
        <strain evidence="1">SH18-1</strain>
    </source>
</reference>